<proteinExistence type="predicted"/>
<evidence type="ECO:0000313" key="2">
    <source>
        <dbReference type="EMBL" id="GHD04423.1"/>
    </source>
</evidence>
<evidence type="ECO:0000313" key="3">
    <source>
        <dbReference type="Proteomes" id="UP000638353"/>
    </source>
</evidence>
<feature type="compositionally biased region" description="Pro residues" evidence="1">
    <location>
        <begin position="87"/>
        <end position="118"/>
    </location>
</feature>
<feature type="compositionally biased region" description="Gly residues" evidence="1">
    <location>
        <begin position="122"/>
        <end position="135"/>
    </location>
</feature>
<sequence length="150" mass="15284">MTIPEPSNLEGVPMGYEPETGLANWDALKERFRAPCGGTVCVNVVRVPVPDDRESFPLCGYLKMVLPRNPFYRGDTIRMYVKEPCRPGSPPSPGSPSPGSPPPSSPSPTPSSPAPPTSPGAGTQGSGGGGGGGGTVTPSPAVRATGATVR</sequence>
<dbReference type="RefSeq" id="WP_189825531.1">
    <property type="nucleotide sequence ID" value="NZ_BMVC01000011.1"/>
</dbReference>
<name>A0A918X1W2_9ACTN</name>
<reference evidence="2" key="2">
    <citation type="submission" date="2020-09" db="EMBL/GenBank/DDBJ databases">
        <authorList>
            <person name="Sun Q."/>
            <person name="Ohkuma M."/>
        </authorList>
    </citation>
    <scope>NUCLEOTIDE SEQUENCE</scope>
    <source>
        <strain evidence="2">JCM 4637</strain>
    </source>
</reference>
<organism evidence="2 3">
    <name type="scientific">Streptomyces finlayi</name>
    <dbReference type="NCBI Taxonomy" id="67296"/>
    <lineage>
        <taxon>Bacteria</taxon>
        <taxon>Bacillati</taxon>
        <taxon>Actinomycetota</taxon>
        <taxon>Actinomycetes</taxon>
        <taxon>Kitasatosporales</taxon>
        <taxon>Streptomycetaceae</taxon>
        <taxon>Streptomyces</taxon>
    </lineage>
</organism>
<gene>
    <name evidence="2" type="ORF">GCM10010334_53210</name>
</gene>
<reference evidence="2" key="1">
    <citation type="journal article" date="2014" name="Int. J. Syst. Evol. Microbiol.">
        <title>Complete genome sequence of Corynebacterium casei LMG S-19264T (=DSM 44701T), isolated from a smear-ripened cheese.</title>
        <authorList>
            <consortium name="US DOE Joint Genome Institute (JGI-PGF)"/>
            <person name="Walter F."/>
            <person name="Albersmeier A."/>
            <person name="Kalinowski J."/>
            <person name="Ruckert C."/>
        </authorList>
    </citation>
    <scope>NUCLEOTIDE SEQUENCE</scope>
    <source>
        <strain evidence="2">JCM 4637</strain>
    </source>
</reference>
<protein>
    <submittedName>
        <fullName evidence="2">Uncharacterized protein</fullName>
    </submittedName>
</protein>
<dbReference type="Proteomes" id="UP000638353">
    <property type="component" value="Unassembled WGS sequence"/>
</dbReference>
<feature type="region of interest" description="Disordered" evidence="1">
    <location>
        <begin position="81"/>
        <end position="150"/>
    </location>
</feature>
<dbReference type="EMBL" id="BMVC01000011">
    <property type="protein sequence ID" value="GHD04423.1"/>
    <property type="molecule type" value="Genomic_DNA"/>
</dbReference>
<comment type="caution">
    <text evidence="2">The sequence shown here is derived from an EMBL/GenBank/DDBJ whole genome shotgun (WGS) entry which is preliminary data.</text>
</comment>
<dbReference type="AlphaFoldDB" id="A0A918X1W2"/>
<evidence type="ECO:0000256" key="1">
    <source>
        <dbReference type="SAM" id="MobiDB-lite"/>
    </source>
</evidence>
<accession>A0A918X1W2</accession>